<evidence type="ECO:0000259" key="3">
    <source>
        <dbReference type="PROSITE" id="PS50222"/>
    </source>
</evidence>
<dbReference type="PANTHER" id="PTHR30483:SF6">
    <property type="entry name" value="PERIPLASMIC BINDING PROTEIN OF ABC TRANSPORTER FOR NATURAL AMINO ACIDS"/>
    <property type="match status" value="1"/>
</dbReference>
<dbReference type="RefSeq" id="WP_096575985.1">
    <property type="nucleotide sequence ID" value="NZ_CAWNJS010000001.1"/>
</dbReference>
<keyword evidence="4" id="KW-0675">Receptor</keyword>
<organism evidence="4 5">
    <name type="scientific">Tolypothrix tenuis PCC 7101</name>
    <dbReference type="NCBI Taxonomy" id="231146"/>
    <lineage>
        <taxon>Bacteria</taxon>
        <taxon>Bacillati</taxon>
        <taxon>Cyanobacteriota</taxon>
        <taxon>Cyanophyceae</taxon>
        <taxon>Nostocales</taxon>
        <taxon>Tolypothrichaceae</taxon>
        <taxon>Tolypothrix</taxon>
    </lineage>
</organism>
<feature type="domain" description="EF-hand" evidence="3">
    <location>
        <begin position="191"/>
        <end position="215"/>
    </location>
</feature>
<evidence type="ECO:0000313" key="5">
    <source>
        <dbReference type="Proteomes" id="UP000218785"/>
    </source>
</evidence>
<dbReference type="Gene3D" id="3.40.50.2300">
    <property type="match status" value="2"/>
</dbReference>
<dbReference type="Pfam" id="PF13458">
    <property type="entry name" value="Peripla_BP_6"/>
    <property type="match status" value="1"/>
</dbReference>
<dbReference type="NCBIfam" id="NF047832">
    <property type="entry name" value="caspase_w_EACC1"/>
    <property type="match status" value="1"/>
</dbReference>
<dbReference type="PROSITE" id="PS50222">
    <property type="entry name" value="EF_HAND_2"/>
    <property type="match status" value="1"/>
</dbReference>
<dbReference type="Proteomes" id="UP000218785">
    <property type="component" value="Chromosome"/>
</dbReference>
<keyword evidence="2" id="KW-0732">Signal</keyword>
<gene>
    <name evidence="4" type="ORF">NIES37_24730</name>
</gene>
<dbReference type="PANTHER" id="PTHR30483">
    <property type="entry name" value="LEUCINE-SPECIFIC-BINDING PROTEIN"/>
    <property type="match status" value="1"/>
</dbReference>
<dbReference type="SUPFAM" id="SSF52129">
    <property type="entry name" value="Caspase-like"/>
    <property type="match status" value="1"/>
</dbReference>
<dbReference type="InterPro" id="IPR018247">
    <property type="entry name" value="EF_Hand_1_Ca_BS"/>
</dbReference>
<protein>
    <submittedName>
        <fullName evidence="4">Extracellular ligand-binding receptor</fullName>
    </submittedName>
</protein>
<dbReference type="Pfam" id="PF00656">
    <property type="entry name" value="Peptidase_C14"/>
    <property type="match status" value="1"/>
</dbReference>
<dbReference type="Gene3D" id="3.40.50.1460">
    <property type="match status" value="1"/>
</dbReference>
<dbReference type="GO" id="GO:0006508">
    <property type="term" value="P:proteolysis"/>
    <property type="evidence" value="ECO:0007669"/>
    <property type="project" value="InterPro"/>
</dbReference>
<sequence>MVKIALLIGISQYHPDLTSLPGVEEDIKAMQRVLQNQNICGFDEVKTLLNCDRQTIVDEIEQLFSHSEKEDLLLLYFSGHGIKDEYGQLYFATSITRKDERGKLRKATAVEASFVQKIMSNSRSKRQVVILDCCFSGAFAEGLPSKDDGLVDIKNQLGGEGRAILTSSTSAQYSLDSIYTRYLVKGLETGLADIDNDGKISVEELHEYTKQQVQEAAPAMKPEIYPIKEGFKIILAQVRNNPELIYRQTVERLCAKGEISDTGRLILNTRRDTLEILESRAKEIEEEVLLPFKTYTKKLHKYEEVYSKAINSKNPLSEDTRNELKELQQILGLRDEDIIPIEDAINARFNSQKSHYIKYLKSLFICIIGVTVGVFVGYMVRPPLQTCANKEQYVLNDRISLGEEILLKQVTKSDKEAGVQAFAKGDCLTAIYQFESYRKTNPTDPEALIYLNNAKARQKGDQIKIAVSVPIGTTQSVAEEILRGAAQAQNEVNKSDGINGKLLEMAIANDNNDPTDAVQMANQFVKDTKILAVVGHNASNASIPAAYVYQKNGLVMMSPTSFAQNLSNTGNYIFRTVPDVSGMAEKLSYYAVNTARKTNILICVDSKAVDNQSFKDELIKHITSAGGKINPTNCDVSSPDFNPSAVISQAINSRADGLVLGLYIDKIKKGLAVVQANKGQLALFSSPTLYTSETLKVGKANIDGMIVAAPWHSAAFPHNPFLQKSQNLWRASVNWRTATAYDATNAIIAGLQQNITRDGLPQVLHSRNFAVDGATGKIQFSQNGDRMNNPIFLVKVKQKPGKNEYEFVPVQP</sequence>
<dbReference type="SUPFAM" id="SSF53822">
    <property type="entry name" value="Periplasmic binding protein-like I"/>
    <property type="match status" value="1"/>
</dbReference>
<dbReference type="InterPro" id="IPR051010">
    <property type="entry name" value="BCAA_transport"/>
</dbReference>
<accession>A0A1Z4MYK2</accession>
<dbReference type="KEGG" id="ttq:NIES37_24730"/>
<evidence type="ECO:0000313" key="4">
    <source>
        <dbReference type="EMBL" id="BAY98523.1"/>
    </source>
</evidence>
<evidence type="ECO:0000256" key="1">
    <source>
        <dbReference type="ARBA" id="ARBA00010062"/>
    </source>
</evidence>
<dbReference type="EMBL" id="AP018248">
    <property type="protein sequence ID" value="BAY98523.1"/>
    <property type="molecule type" value="Genomic_DNA"/>
</dbReference>
<name>A0A1Z4MYK2_9CYAN</name>
<dbReference type="PROSITE" id="PS00018">
    <property type="entry name" value="EF_HAND_1"/>
    <property type="match status" value="1"/>
</dbReference>
<dbReference type="InterPro" id="IPR028082">
    <property type="entry name" value="Peripla_BP_I"/>
</dbReference>
<dbReference type="GO" id="GO:0004197">
    <property type="term" value="F:cysteine-type endopeptidase activity"/>
    <property type="evidence" value="ECO:0007669"/>
    <property type="project" value="InterPro"/>
</dbReference>
<reference evidence="4 5" key="1">
    <citation type="submission" date="2017-06" db="EMBL/GenBank/DDBJ databases">
        <title>Genome sequencing of cyanobaciteial culture collection at National Institute for Environmental Studies (NIES).</title>
        <authorList>
            <person name="Hirose Y."/>
            <person name="Shimura Y."/>
            <person name="Fujisawa T."/>
            <person name="Nakamura Y."/>
            <person name="Kawachi M."/>
        </authorList>
    </citation>
    <scope>NUCLEOTIDE SEQUENCE [LARGE SCALE GENOMIC DNA]</scope>
    <source>
        <strain evidence="4 5">NIES-37</strain>
    </source>
</reference>
<dbReference type="InterPro" id="IPR011600">
    <property type="entry name" value="Pept_C14_caspase"/>
</dbReference>
<proteinExistence type="inferred from homology"/>
<dbReference type="AlphaFoldDB" id="A0A1Z4MYK2"/>
<keyword evidence="5" id="KW-1185">Reference proteome</keyword>
<dbReference type="GO" id="GO:0005509">
    <property type="term" value="F:calcium ion binding"/>
    <property type="evidence" value="ECO:0007669"/>
    <property type="project" value="InterPro"/>
</dbReference>
<dbReference type="InterPro" id="IPR029030">
    <property type="entry name" value="Caspase-like_dom_sf"/>
</dbReference>
<dbReference type="InterPro" id="IPR002048">
    <property type="entry name" value="EF_hand_dom"/>
</dbReference>
<dbReference type="InterPro" id="IPR028081">
    <property type="entry name" value="Leu-bd"/>
</dbReference>
<comment type="similarity">
    <text evidence="1">Belongs to the leucine-binding protein family.</text>
</comment>
<evidence type="ECO:0000256" key="2">
    <source>
        <dbReference type="ARBA" id="ARBA00022729"/>
    </source>
</evidence>
<dbReference type="CDD" id="cd06268">
    <property type="entry name" value="PBP1_ABC_transporter_LIVBP-like"/>
    <property type="match status" value="1"/>
</dbReference>